<feature type="region of interest" description="Disordered" evidence="1">
    <location>
        <begin position="152"/>
        <end position="208"/>
    </location>
</feature>
<protein>
    <recommendedName>
        <fullName evidence="2">N-acetyltransferase domain-containing protein</fullName>
    </recommendedName>
</protein>
<accession>A0A5B8MX75</accession>
<evidence type="ECO:0000259" key="2">
    <source>
        <dbReference type="PROSITE" id="PS51186"/>
    </source>
</evidence>
<dbReference type="GO" id="GO:0016747">
    <property type="term" value="F:acyltransferase activity, transferring groups other than amino-acyl groups"/>
    <property type="evidence" value="ECO:0007669"/>
    <property type="project" value="InterPro"/>
</dbReference>
<evidence type="ECO:0000313" key="3">
    <source>
        <dbReference type="EMBL" id="QDZ24931.1"/>
    </source>
</evidence>
<gene>
    <name evidence="3" type="ORF">A3770_15p74490</name>
</gene>
<feature type="region of interest" description="Disordered" evidence="1">
    <location>
        <begin position="52"/>
        <end position="73"/>
    </location>
</feature>
<evidence type="ECO:0000313" key="4">
    <source>
        <dbReference type="Proteomes" id="UP000316726"/>
    </source>
</evidence>
<dbReference type="PROSITE" id="PS51186">
    <property type="entry name" value="GNAT"/>
    <property type="match status" value="1"/>
</dbReference>
<dbReference type="Proteomes" id="UP000316726">
    <property type="component" value="Chromosome 15"/>
</dbReference>
<feature type="domain" description="N-acetyltransferase" evidence="2">
    <location>
        <begin position="355"/>
        <end position="527"/>
    </location>
</feature>
<dbReference type="PANTHER" id="PTHR47876:SF2">
    <property type="entry name" value="GCN5-RELATED N-ACETYLTRANSFERASE 7, CHLOROPLASTIC"/>
    <property type="match status" value="1"/>
</dbReference>
<proteinExistence type="predicted"/>
<sequence length="528" mass="58951">MRSVGKPLVCTARREAEGRAKGSSQQTSGRARGARVVGCQKVNGHSLLLAKSKARVATRREERRERSKNGREGGLTWKGRWAWALGAALEDRALEDREAPSSSKLEEVSLSPQAPIHLTPDSVKVRVARNSEELKAVAALRVSIFQQFVNAGSKEKQQGGGGNDENREAKAVRRPAESGGRGSLREGQPPTTSTRLTRHTKLPETVKSLLRRNANASAEAPMEKPDASADVKVKEQWLRRQSGLEAARIYNLGERCLCLLAVYHPRDQEERDRLLSLFAQHRNTGPHAMGSEAGEGEGRDGGSIGERLLSPFFHWHAPPVPKIPPQHQEKESSLRALEDEDGGLIVGTLNIHFDQPFRPKPKVAQGKHVPTKQQAASYLRHSNNMSVLRAVENTHGRAVSTKASMLNSLWLIKHQQRQNPALNFFQLPNEEKALQKVQRDCKQAYIFNLCVSPAFRRQGVASMLLDRAHEIATKKQIQECFLHVDFGNDAAEKLYKENGYTFEEDEEGKWNYIAGSRPRQLMRKAIRN</sequence>
<feature type="region of interest" description="Disordered" evidence="1">
    <location>
        <begin position="1"/>
        <end position="35"/>
    </location>
</feature>
<evidence type="ECO:0000256" key="1">
    <source>
        <dbReference type="SAM" id="MobiDB-lite"/>
    </source>
</evidence>
<feature type="compositionally biased region" description="Basic and acidic residues" evidence="1">
    <location>
        <begin position="164"/>
        <end position="176"/>
    </location>
</feature>
<dbReference type="CDD" id="cd04301">
    <property type="entry name" value="NAT_SF"/>
    <property type="match status" value="1"/>
</dbReference>
<dbReference type="InterPro" id="IPR016181">
    <property type="entry name" value="Acyl_CoA_acyltransferase"/>
</dbReference>
<dbReference type="AlphaFoldDB" id="A0A5B8MX75"/>
<dbReference type="OrthoDB" id="41532at2759"/>
<dbReference type="PANTHER" id="PTHR47876">
    <property type="entry name" value="OS08G0260000 PROTEIN"/>
    <property type="match status" value="1"/>
</dbReference>
<dbReference type="SUPFAM" id="SSF55729">
    <property type="entry name" value="Acyl-CoA N-acyltransferases (Nat)"/>
    <property type="match status" value="1"/>
</dbReference>
<dbReference type="Pfam" id="PF00583">
    <property type="entry name" value="Acetyltransf_1"/>
    <property type="match status" value="1"/>
</dbReference>
<feature type="compositionally biased region" description="Basic and acidic residues" evidence="1">
    <location>
        <begin position="58"/>
        <end position="71"/>
    </location>
</feature>
<dbReference type="Gene3D" id="3.40.630.30">
    <property type="match status" value="1"/>
</dbReference>
<reference evidence="3 4" key="1">
    <citation type="submission" date="2018-07" db="EMBL/GenBank/DDBJ databases">
        <title>The complete nuclear genome of the prasinophyte Chloropicon primus (CCMP1205).</title>
        <authorList>
            <person name="Pombert J.-F."/>
            <person name="Otis C."/>
            <person name="Turmel M."/>
            <person name="Lemieux C."/>
        </authorList>
    </citation>
    <scope>NUCLEOTIDE SEQUENCE [LARGE SCALE GENOMIC DNA]</scope>
    <source>
        <strain evidence="3 4">CCMP1205</strain>
    </source>
</reference>
<dbReference type="STRING" id="1764295.A0A5B8MX75"/>
<dbReference type="EMBL" id="CP031048">
    <property type="protein sequence ID" value="QDZ24931.1"/>
    <property type="molecule type" value="Genomic_DNA"/>
</dbReference>
<dbReference type="InterPro" id="IPR000182">
    <property type="entry name" value="GNAT_dom"/>
</dbReference>
<keyword evidence="4" id="KW-1185">Reference proteome</keyword>
<organism evidence="3 4">
    <name type="scientific">Chloropicon primus</name>
    <dbReference type="NCBI Taxonomy" id="1764295"/>
    <lineage>
        <taxon>Eukaryota</taxon>
        <taxon>Viridiplantae</taxon>
        <taxon>Chlorophyta</taxon>
        <taxon>Chloropicophyceae</taxon>
        <taxon>Chloropicales</taxon>
        <taxon>Chloropicaceae</taxon>
        <taxon>Chloropicon</taxon>
    </lineage>
</organism>
<dbReference type="GO" id="GO:0009507">
    <property type="term" value="C:chloroplast"/>
    <property type="evidence" value="ECO:0007669"/>
    <property type="project" value="TreeGrafter"/>
</dbReference>
<name>A0A5B8MX75_9CHLO</name>